<evidence type="ECO:0000259" key="6">
    <source>
        <dbReference type="Pfam" id="PF05175"/>
    </source>
</evidence>
<dbReference type="NCBIfam" id="TIGR03534">
    <property type="entry name" value="RF_mod_PrmC"/>
    <property type="match status" value="1"/>
</dbReference>
<dbReference type="NCBIfam" id="TIGR00536">
    <property type="entry name" value="hemK_fam"/>
    <property type="match status" value="1"/>
</dbReference>
<dbReference type="InterPro" id="IPR007848">
    <property type="entry name" value="Small_mtfrase_dom"/>
</dbReference>
<dbReference type="InterPro" id="IPR029063">
    <property type="entry name" value="SAM-dependent_MTases_sf"/>
</dbReference>
<gene>
    <name evidence="5 8" type="primary">prmC</name>
    <name evidence="8" type="ORF">K1W69_26775</name>
</gene>
<feature type="domain" description="Methyltransferase small" evidence="6">
    <location>
        <begin position="117"/>
        <end position="194"/>
    </location>
</feature>
<dbReference type="GO" id="GO:0003676">
    <property type="term" value="F:nucleic acid binding"/>
    <property type="evidence" value="ECO:0007669"/>
    <property type="project" value="InterPro"/>
</dbReference>
<reference evidence="8" key="1">
    <citation type="submission" date="2021-08" db="EMBL/GenBank/DDBJ databases">
        <title>Hoeflea bacterium WL0058 sp. nov., isolated from the sediment.</title>
        <authorList>
            <person name="Wang L."/>
            <person name="Zhang D."/>
        </authorList>
    </citation>
    <scope>NUCLEOTIDE SEQUENCE</scope>
    <source>
        <strain evidence="8">WL0058</strain>
    </source>
</reference>
<evidence type="ECO:0000313" key="9">
    <source>
        <dbReference type="Proteomes" id="UP001196509"/>
    </source>
</evidence>
<dbReference type="AlphaFoldDB" id="A0AAE3D485"/>
<dbReference type="Gene3D" id="1.10.8.10">
    <property type="entry name" value="DNA helicase RuvA subunit, C-terminal domain"/>
    <property type="match status" value="1"/>
</dbReference>
<keyword evidence="9" id="KW-1185">Reference proteome</keyword>
<comment type="caution">
    <text evidence="8">The sequence shown here is derived from an EMBL/GenBank/DDBJ whole genome shotgun (WGS) entry which is preliminary data.</text>
</comment>
<dbReference type="SUPFAM" id="SSF53335">
    <property type="entry name" value="S-adenosyl-L-methionine-dependent methyltransferases"/>
    <property type="match status" value="1"/>
</dbReference>
<dbReference type="PANTHER" id="PTHR18895">
    <property type="entry name" value="HEMK METHYLTRANSFERASE"/>
    <property type="match status" value="1"/>
</dbReference>
<evidence type="ECO:0000256" key="2">
    <source>
        <dbReference type="ARBA" id="ARBA00022679"/>
    </source>
</evidence>
<keyword evidence="3 5" id="KW-0949">S-adenosyl-L-methionine</keyword>
<feature type="domain" description="Release factor glutamine methyltransferase N-terminal" evidence="7">
    <location>
        <begin position="3"/>
        <end position="73"/>
    </location>
</feature>
<dbReference type="Proteomes" id="UP001196509">
    <property type="component" value="Unassembled WGS sequence"/>
</dbReference>
<feature type="binding site" evidence="5">
    <location>
        <begin position="188"/>
        <end position="191"/>
    </location>
    <ligand>
        <name>substrate</name>
    </ligand>
</feature>
<keyword evidence="2 5" id="KW-0808">Transferase</keyword>
<dbReference type="HAMAP" id="MF_02126">
    <property type="entry name" value="RF_methyltr_PrmC"/>
    <property type="match status" value="1"/>
</dbReference>
<evidence type="ECO:0000259" key="7">
    <source>
        <dbReference type="Pfam" id="PF17827"/>
    </source>
</evidence>
<evidence type="ECO:0000256" key="4">
    <source>
        <dbReference type="ARBA" id="ARBA00048391"/>
    </source>
</evidence>
<dbReference type="EC" id="2.1.1.297" evidence="5"/>
<feature type="binding site" evidence="5">
    <location>
        <position position="145"/>
    </location>
    <ligand>
        <name>S-adenosyl-L-methionine</name>
        <dbReference type="ChEBI" id="CHEBI:59789"/>
    </ligand>
</feature>
<dbReference type="InterPro" id="IPR050320">
    <property type="entry name" value="N5-glutamine_MTase"/>
</dbReference>
<comment type="similarity">
    <text evidence="5">Belongs to the protein N5-glutamine methyltransferase family. PrmC subfamily.</text>
</comment>
<dbReference type="GO" id="GO:0102559">
    <property type="term" value="F:peptide chain release factor N(5)-glutamine methyltransferase activity"/>
    <property type="evidence" value="ECO:0007669"/>
    <property type="project" value="UniProtKB-EC"/>
</dbReference>
<evidence type="ECO:0000256" key="5">
    <source>
        <dbReference type="HAMAP-Rule" id="MF_02126"/>
    </source>
</evidence>
<dbReference type="InterPro" id="IPR004556">
    <property type="entry name" value="HemK-like"/>
</dbReference>
<feature type="binding site" evidence="5">
    <location>
        <begin position="122"/>
        <end position="126"/>
    </location>
    <ligand>
        <name>S-adenosyl-L-methionine</name>
        <dbReference type="ChEBI" id="CHEBI:59789"/>
    </ligand>
</feature>
<proteinExistence type="inferred from homology"/>
<dbReference type="InterPro" id="IPR040758">
    <property type="entry name" value="PrmC_N"/>
</dbReference>
<comment type="function">
    <text evidence="5">Methylates the class 1 translation termination release factors RF1/PrfA and RF2/PrfB on the glutamine residue of the universally conserved GGQ motif.</text>
</comment>
<comment type="catalytic activity">
    <reaction evidence="4 5">
        <text>L-glutaminyl-[peptide chain release factor] + S-adenosyl-L-methionine = N(5)-methyl-L-glutaminyl-[peptide chain release factor] + S-adenosyl-L-homocysteine + H(+)</text>
        <dbReference type="Rhea" id="RHEA:42896"/>
        <dbReference type="Rhea" id="RHEA-COMP:10271"/>
        <dbReference type="Rhea" id="RHEA-COMP:10272"/>
        <dbReference type="ChEBI" id="CHEBI:15378"/>
        <dbReference type="ChEBI" id="CHEBI:30011"/>
        <dbReference type="ChEBI" id="CHEBI:57856"/>
        <dbReference type="ChEBI" id="CHEBI:59789"/>
        <dbReference type="ChEBI" id="CHEBI:61891"/>
        <dbReference type="EC" id="2.1.1.297"/>
    </reaction>
</comment>
<evidence type="ECO:0000256" key="3">
    <source>
        <dbReference type="ARBA" id="ARBA00022691"/>
    </source>
</evidence>
<dbReference type="Gene3D" id="3.40.50.150">
    <property type="entry name" value="Vaccinia Virus protein VP39"/>
    <property type="match status" value="1"/>
</dbReference>
<dbReference type="EMBL" id="JAICBX010000009">
    <property type="protein sequence ID" value="MBW8640822.1"/>
    <property type="molecule type" value="Genomic_DNA"/>
</dbReference>
<dbReference type="PANTHER" id="PTHR18895:SF74">
    <property type="entry name" value="MTRF1L RELEASE FACTOR GLUTAMINE METHYLTRANSFERASE"/>
    <property type="match status" value="1"/>
</dbReference>
<accession>A0AAE3D485</accession>
<dbReference type="PROSITE" id="PS00092">
    <property type="entry name" value="N6_MTASE"/>
    <property type="match status" value="1"/>
</dbReference>
<keyword evidence="1 5" id="KW-0489">Methyltransferase</keyword>
<dbReference type="Pfam" id="PF05175">
    <property type="entry name" value="MTS"/>
    <property type="match status" value="1"/>
</dbReference>
<dbReference type="GO" id="GO:0032259">
    <property type="term" value="P:methylation"/>
    <property type="evidence" value="ECO:0007669"/>
    <property type="project" value="UniProtKB-KW"/>
</dbReference>
<dbReference type="InterPro" id="IPR019874">
    <property type="entry name" value="RF_methyltr_PrmC"/>
</dbReference>
<name>A0AAE3D485_9HYPH</name>
<dbReference type="InterPro" id="IPR002052">
    <property type="entry name" value="DNA_methylase_N6_adenine_CS"/>
</dbReference>
<dbReference type="Pfam" id="PF17827">
    <property type="entry name" value="PrmC_N"/>
    <property type="match status" value="1"/>
</dbReference>
<evidence type="ECO:0000256" key="1">
    <source>
        <dbReference type="ARBA" id="ARBA00022603"/>
    </source>
</evidence>
<feature type="binding site" evidence="5">
    <location>
        <position position="188"/>
    </location>
    <ligand>
        <name>S-adenosyl-L-methionine</name>
        <dbReference type="ChEBI" id="CHEBI:59789"/>
    </ligand>
</feature>
<protein>
    <recommendedName>
        <fullName evidence="5">Release factor glutamine methyltransferase</fullName>
        <shortName evidence="5">RF MTase</shortName>
        <ecNumber evidence="5">2.1.1.297</ecNumber>
    </recommendedName>
    <alternativeName>
        <fullName evidence="5">N5-glutamine methyltransferase PrmC</fullName>
    </alternativeName>
    <alternativeName>
        <fullName evidence="5">Protein-(glutamine-N5) MTase PrmC</fullName>
    </alternativeName>
    <alternativeName>
        <fullName evidence="5">Protein-glutamine N-methyltransferase PrmC</fullName>
    </alternativeName>
</protein>
<organism evidence="8 9">
    <name type="scientific">Flavimaribacter sediminis</name>
    <dbReference type="NCBI Taxonomy" id="2865987"/>
    <lineage>
        <taxon>Bacteria</taxon>
        <taxon>Pseudomonadati</taxon>
        <taxon>Pseudomonadota</taxon>
        <taxon>Alphaproteobacteria</taxon>
        <taxon>Hyphomicrobiales</taxon>
        <taxon>Rhizobiaceae</taxon>
        <taxon>Flavimaribacter</taxon>
    </lineage>
</organism>
<evidence type="ECO:0000313" key="8">
    <source>
        <dbReference type="EMBL" id="MBW8640822.1"/>
    </source>
</evidence>
<dbReference type="CDD" id="cd02440">
    <property type="entry name" value="AdoMet_MTases"/>
    <property type="match status" value="1"/>
</dbReference>
<sequence length="284" mass="30830">MAEAVKAAGRQFAEAGLEAPERSAQILICGLLDIGLTELVLDAGNALDVETQSRVASAVARAVNGEPVHRILGRREFYGLELQLNEETLEPRPDTEILVDAALPHVTAIAARQGGCDILDLGTGTGAIALAILSHVKQARALGVDISEKAVLAATQNARRHGLGERFRATTGDWFDNISDRFDVIVSNPPYIRRSDIDGLSDAVRRHDPVRALDGGQDGLDAYRIIARETDKHLRQGGRIVLETGFDQHDAVIALFDKHGLECLERRRDLGGRDRVLAFARKAL</sequence>
<feature type="binding site" evidence="5">
    <location>
        <position position="174"/>
    </location>
    <ligand>
        <name>S-adenosyl-L-methionine</name>
        <dbReference type="ChEBI" id="CHEBI:59789"/>
    </ligand>
</feature>